<organism evidence="2 3">
    <name type="scientific">Entamoeba invadens IP1</name>
    <dbReference type="NCBI Taxonomy" id="370355"/>
    <lineage>
        <taxon>Eukaryota</taxon>
        <taxon>Amoebozoa</taxon>
        <taxon>Evosea</taxon>
        <taxon>Archamoebae</taxon>
        <taxon>Mastigamoebida</taxon>
        <taxon>Entamoebidae</taxon>
        <taxon>Entamoeba</taxon>
    </lineage>
</organism>
<proteinExistence type="predicted"/>
<evidence type="ECO:0000313" key="2">
    <source>
        <dbReference type="EMBL" id="ELP83808.1"/>
    </source>
</evidence>
<dbReference type="AlphaFoldDB" id="A0A0A1TUQ8"/>
<feature type="region of interest" description="Disordered" evidence="1">
    <location>
        <begin position="214"/>
        <end position="244"/>
    </location>
</feature>
<dbReference type="KEGG" id="eiv:EIN_241150"/>
<reference evidence="2 3" key="1">
    <citation type="submission" date="2012-10" db="EMBL/GenBank/DDBJ databases">
        <authorList>
            <person name="Zafar N."/>
            <person name="Inman J."/>
            <person name="Hall N."/>
            <person name="Lorenzi H."/>
            <person name="Caler E."/>
        </authorList>
    </citation>
    <scope>NUCLEOTIDE SEQUENCE [LARGE SCALE GENOMIC DNA]</scope>
    <source>
        <strain evidence="2 3">IP1</strain>
    </source>
</reference>
<evidence type="ECO:0000313" key="3">
    <source>
        <dbReference type="Proteomes" id="UP000014680"/>
    </source>
</evidence>
<protein>
    <submittedName>
        <fullName evidence="2">Uncharacterized protein</fullName>
    </submittedName>
</protein>
<dbReference type="EMBL" id="KB207228">
    <property type="protein sequence ID" value="ELP83808.1"/>
    <property type="molecule type" value="Genomic_DNA"/>
</dbReference>
<sequence>MQQPLYEVALKHFNILNYLALKCFLLSGFKSKRNANKYEKDRIEQTIKNTGITLTNKAEKIQQLNADLRNISTELFVEHVQPNMEYFSEHNESLICGNLTQRVSTNISDIPNVVNENLLIPLCNHQEHQQTTPTTSTQTFGRFTSQGETTVISAFAKSIAPTESRFNAEQQDTCVIVDQNEPKQNCERSITIGQSLAHFDFEIQQNPFENSIEKSLDQSDGEQEASEYEDSEFSETNEEKDPNVHKIMSNAETIMSTIKCSLEHHSNSIGIHESTTTCMVNEKENWEDDDDSEDDTKISSKLQFKNEKSDLEQMSILMEILENTNNKGNDTIEIIYKQIDSAVIKRAGSNHQTQVVERKKFIVILLSILFAIEDCSTNEITRILDIIKIITFGTKIELAICAKTIERKMKLIHKLNQKRLENYGLLKTPFHLIADSQTCCGETHYSLYARMCSDYTTTSEIKIKIGNYYGEGDAKSWVEWILRSLNHVKLSVQQLRGISLDGTTCKANMVFI</sequence>
<keyword evidence="3" id="KW-1185">Reference proteome</keyword>
<dbReference type="RefSeq" id="XP_004183154.1">
    <property type="nucleotide sequence ID" value="XM_004183106.1"/>
</dbReference>
<dbReference type="Proteomes" id="UP000014680">
    <property type="component" value="Unassembled WGS sequence"/>
</dbReference>
<dbReference type="VEuPathDB" id="AmoebaDB:EIN_241150"/>
<feature type="compositionally biased region" description="Acidic residues" evidence="1">
    <location>
        <begin position="219"/>
        <end position="236"/>
    </location>
</feature>
<dbReference type="GeneID" id="14882785"/>
<evidence type="ECO:0000256" key="1">
    <source>
        <dbReference type="SAM" id="MobiDB-lite"/>
    </source>
</evidence>
<name>A0A0A1TUQ8_ENTIV</name>
<gene>
    <name evidence="2" type="ORF">EIN_241150</name>
</gene>
<accession>A0A0A1TUQ8</accession>